<dbReference type="EMBL" id="JAKOGI010000193">
    <property type="protein sequence ID" value="KAJ8440362.1"/>
    <property type="molecule type" value="Genomic_DNA"/>
</dbReference>
<evidence type="ECO:0000256" key="1">
    <source>
        <dbReference type="ARBA" id="ARBA00007692"/>
    </source>
</evidence>
<dbReference type="AlphaFoldDB" id="A0A9Q1KBT8"/>
<dbReference type="OrthoDB" id="637682at2759"/>
<keyword evidence="5" id="KW-1185">Reference proteome</keyword>
<dbReference type="Pfam" id="PF02536">
    <property type="entry name" value="mTERF"/>
    <property type="match status" value="2"/>
</dbReference>
<proteinExistence type="inferred from homology"/>
<reference evidence="4" key="1">
    <citation type="submission" date="2022-04" db="EMBL/GenBank/DDBJ databases">
        <title>Carnegiea gigantea Genome sequencing and assembly v2.</title>
        <authorList>
            <person name="Copetti D."/>
            <person name="Sanderson M.J."/>
            <person name="Burquez A."/>
            <person name="Wojciechowski M.F."/>
        </authorList>
    </citation>
    <scope>NUCLEOTIDE SEQUENCE</scope>
    <source>
        <strain evidence="4">SGP5-SGP5p</strain>
        <tissue evidence="4">Aerial part</tissue>
    </source>
</reference>
<dbReference type="PANTHER" id="PTHR13068:SF231">
    <property type="entry name" value="TRANSCRIPTION TERMINATION FACTOR MTERF2, CHLOROPLASTIC-LIKE"/>
    <property type="match status" value="1"/>
</dbReference>
<comment type="similarity">
    <text evidence="1">Belongs to the mTERF family.</text>
</comment>
<dbReference type="FunFam" id="1.25.70.10:FF:000001">
    <property type="entry name" value="Mitochondrial transcription termination factor-like"/>
    <property type="match status" value="1"/>
</dbReference>
<keyword evidence="2" id="KW-0805">Transcription regulation</keyword>
<accession>A0A9Q1KBT8</accession>
<dbReference type="Proteomes" id="UP001153076">
    <property type="component" value="Unassembled WGS sequence"/>
</dbReference>
<dbReference type="InterPro" id="IPR038538">
    <property type="entry name" value="MTERF_sf"/>
</dbReference>
<comment type="caution">
    <text evidence="4">The sequence shown here is derived from an EMBL/GenBank/DDBJ whole genome shotgun (WGS) entry which is preliminary data.</text>
</comment>
<name>A0A9Q1KBT8_9CARY</name>
<dbReference type="PANTHER" id="PTHR13068">
    <property type="entry name" value="CGI-12 PROTEIN-RELATED"/>
    <property type="match status" value="1"/>
</dbReference>
<dbReference type="GO" id="GO:0003676">
    <property type="term" value="F:nucleic acid binding"/>
    <property type="evidence" value="ECO:0007669"/>
    <property type="project" value="InterPro"/>
</dbReference>
<keyword evidence="3" id="KW-0809">Transit peptide</keyword>
<dbReference type="Gene3D" id="1.25.70.10">
    <property type="entry name" value="Transcription termination factor 3, mitochondrial"/>
    <property type="match status" value="1"/>
</dbReference>
<dbReference type="GO" id="GO:0006353">
    <property type="term" value="P:DNA-templated transcription termination"/>
    <property type="evidence" value="ECO:0007669"/>
    <property type="project" value="UniProtKB-KW"/>
</dbReference>
<sequence>MYRLGRVVVLKLGSHDVKGFRWGFQIANFSTESSSSNVMVDYLVTSLGFSVEEAIATSSKVRTFKSPEKPASVIHFFKQSGLDQPQIKKIIYETPKVLSCDLHKVVKPRMKVLQDLGLSGSDLAMAICANRVIWKRSLNCQLIPMFQYLKTIVSDKTVSKALMQSAFLTHPAARGNLPSIVALLQDYVFSNDKIEKLILEKPRLFIMDPKRVHDVLVNVENKLQIPRNSPRFFVGFHALISMSEKTIESKIETYKSFGFTEGDVWTLASKIPANLQISETKIRNGLSFYMKVLGFDANYIIAWPILLCLSVEKRVIPRWTLLKGLKEKGLLKTDYSLGSFLAQSERTFAKFVLGFKEKAPDLCEDYFKSTGSAAVADI</sequence>
<organism evidence="4 5">
    <name type="scientific">Carnegiea gigantea</name>
    <dbReference type="NCBI Taxonomy" id="171969"/>
    <lineage>
        <taxon>Eukaryota</taxon>
        <taxon>Viridiplantae</taxon>
        <taxon>Streptophyta</taxon>
        <taxon>Embryophyta</taxon>
        <taxon>Tracheophyta</taxon>
        <taxon>Spermatophyta</taxon>
        <taxon>Magnoliopsida</taxon>
        <taxon>eudicotyledons</taxon>
        <taxon>Gunneridae</taxon>
        <taxon>Pentapetalae</taxon>
        <taxon>Caryophyllales</taxon>
        <taxon>Cactineae</taxon>
        <taxon>Cactaceae</taxon>
        <taxon>Cactoideae</taxon>
        <taxon>Echinocereeae</taxon>
        <taxon>Carnegiea</taxon>
    </lineage>
</organism>
<dbReference type="SMART" id="SM00733">
    <property type="entry name" value="Mterf"/>
    <property type="match status" value="5"/>
</dbReference>
<keyword evidence="2" id="KW-0806">Transcription termination</keyword>
<protein>
    <submittedName>
        <fullName evidence="4">Uncharacterized protein</fullName>
    </submittedName>
</protein>
<keyword evidence="2" id="KW-0804">Transcription</keyword>
<gene>
    <name evidence="4" type="ORF">Cgig2_012798</name>
</gene>
<evidence type="ECO:0000256" key="3">
    <source>
        <dbReference type="ARBA" id="ARBA00022946"/>
    </source>
</evidence>
<evidence type="ECO:0000313" key="5">
    <source>
        <dbReference type="Proteomes" id="UP001153076"/>
    </source>
</evidence>
<dbReference type="InterPro" id="IPR003690">
    <property type="entry name" value="MTERF"/>
</dbReference>
<evidence type="ECO:0000313" key="4">
    <source>
        <dbReference type="EMBL" id="KAJ8440362.1"/>
    </source>
</evidence>
<evidence type="ECO:0000256" key="2">
    <source>
        <dbReference type="ARBA" id="ARBA00022472"/>
    </source>
</evidence>